<accession>A0A9W9LLA4</accession>
<protein>
    <submittedName>
        <fullName evidence="2">CAZyme family GT90</fullName>
    </submittedName>
</protein>
<dbReference type="OrthoDB" id="202415at2759"/>
<dbReference type="SMART" id="SM00672">
    <property type="entry name" value="CAP10"/>
    <property type="match status" value="1"/>
</dbReference>
<dbReference type="Proteomes" id="UP001146351">
    <property type="component" value="Unassembled WGS sequence"/>
</dbReference>
<dbReference type="PANTHER" id="PTHR12203:SF107">
    <property type="entry name" value="GLYCOSYL TRANSFERASE CAP10 DOMAIN-CONTAINING PROTEIN"/>
    <property type="match status" value="1"/>
</dbReference>
<comment type="caution">
    <text evidence="2">The sequence shown here is derived from an EMBL/GenBank/DDBJ whole genome shotgun (WGS) entry which is preliminary data.</text>
</comment>
<dbReference type="EMBL" id="JAPQKO010000005">
    <property type="protein sequence ID" value="KAJ5161478.1"/>
    <property type="molecule type" value="Genomic_DNA"/>
</dbReference>
<proteinExistence type="predicted"/>
<keyword evidence="3" id="KW-1185">Reference proteome</keyword>
<gene>
    <name evidence="2" type="ORF">N7492_006870</name>
</gene>
<dbReference type="AlphaFoldDB" id="A0A9W9LLA4"/>
<reference evidence="2" key="2">
    <citation type="journal article" date="2023" name="IMA Fungus">
        <title>Comparative genomic study of the Penicillium genus elucidates a diverse pangenome and 15 lateral gene transfer events.</title>
        <authorList>
            <person name="Petersen C."/>
            <person name="Sorensen T."/>
            <person name="Nielsen M.R."/>
            <person name="Sondergaard T.E."/>
            <person name="Sorensen J.L."/>
            <person name="Fitzpatrick D.A."/>
            <person name="Frisvad J.C."/>
            <person name="Nielsen K.L."/>
        </authorList>
    </citation>
    <scope>NUCLEOTIDE SEQUENCE</scope>
    <source>
        <strain evidence="2">IBT 21917</strain>
    </source>
</reference>
<evidence type="ECO:0000259" key="1">
    <source>
        <dbReference type="SMART" id="SM00672"/>
    </source>
</evidence>
<dbReference type="InterPro" id="IPR051091">
    <property type="entry name" value="O-Glucosyltr/Glycosyltrsf_90"/>
</dbReference>
<dbReference type="Pfam" id="PF05686">
    <property type="entry name" value="Glyco_transf_90"/>
    <property type="match status" value="1"/>
</dbReference>
<reference evidence="2" key="1">
    <citation type="submission" date="2022-11" db="EMBL/GenBank/DDBJ databases">
        <authorList>
            <person name="Petersen C."/>
        </authorList>
    </citation>
    <scope>NUCLEOTIDE SEQUENCE</scope>
    <source>
        <strain evidence="2">IBT 21917</strain>
    </source>
</reference>
<organism evidence="2 3">
    <name type="scientific">Penicillium capsulatum</name>
    <dbReference type="NCBI Taxonomy" id="69766"/>
    <lineage>
        <taxon>Eukaryota</taxon>
        <taxon>Fungi</taxon>
        <taxon>Dikarya</taxon>
        <taxon>Ascomycota</taxon>
        <taxon>Pezizomycotina</taxon>
        <taxon>Eurotiomycetes</taxon>
        <taxon>Eurotiomycetidae</taxon>
        <taxon>Eurotiales</taxon>
        <taxon>Aspergillaceae</taxon>
        <taxon>Penicillium</taxon>
    </lineage>
</organism>
<evidence type="ECO:0000313" key="3">
    <source>
        <dbReference type="Proteomes" id="UP001146351"/>
    </source>
</evidence>
<name>A0A9W9LLA4_9EURO</name>
<evidence type="ECO:0000313" key="2">
    <source>
        <dbReference type="EMBL" id="KAJ5161478.1"/>
    </source>
</evidence>
<dbReference type="InterPro" id="IPR006598">
    <property type="entry name" value="CAP10"/>
</dbReference>
<dbReference type="PANTHER" id="PTHR12203">
    <property type="entry name" value="KDEL LYS-ASP-GLU-LEU CONTAINING - RELATED"/>
    <property type="match status" value="1"/>
</dbReference>
<sequence length="414" mass="48650">MRILRQRSLWLIVPCLLLALGLYTFQRPRRRVPPTRSPLSQPLSPHHFDGSWNYERDRDNLLFTQGQCDQAFPDLFVDIDRARDARTPYPITVQELDSITPRNGYIRAMIYDQQLYVIQKEGSIWSRELATLAAINRAVVTSPEPLPNIEFAFNTDDRIDPVALWGYARRPGDESIWLIPDFGFWSWPEIKAGSTKEILLRVEQAEKDGSSWAEKTQKLLWRGVPKMGPEIRDKLLKVTKGKPWSDVKAIDWKDTQSPDSGYKTMPEHCDYKYVAQTEGNTYSGRLKYLQMCRSVIVSHQLDWIQHHYHLLRSSGSEQNIVEVERDWSDLESKMQWLLEHDNHAQRIADNNVKTFRERYLTPAAEACYWRRLIQEWAKVSFEPEFFKEVDGKKMWRGVSVESFLLMRETDWTPR</sequence>
<feature type="domain" description="Glycosyl transferase CAP10" evidence="1">
    <location>
        <begin position="145"/>
        <end position="381"/>
    </location>
</feature>